<proteinExistence type="predicted"/>
<keyword evidence="1" id="KW-0472">Membrane</keyword>
<evidence type="ECO:0000313" key="3">
    <source>
        <dbReference type="Proteomes" id="UP000315947"/>
    </source>
</evidence>
<dbReference type="RefSeq" id="WP_144046351.1">
    <property type="nucleotide sequence ID" value="NZ_CP041614.1"/>
</dbReference>
<gene>
    <name evidence="2" type="ORF">FM037_13000</name>
</gene>
<reference evidence="2 3" key="1">
    <citation type="submission" date="2019-07" db="EMBL/GenBank/DDBJ databases">
        <title>Shewanella sp. YLB-06 whole genomic sequence.</title>
        <authorList>
            <person name="Yu L."/>
        </authorList>
    </citation>
    <scope>NUCLEOTIDE SEQUENCE [LARGE SCALE GENOMIC DNA]</scope>
    <source>
        <strain evidence="2 3">YLB-06</strain>
    </source>
</reference>
<feature type="transmembrane region" description="Helical" evidence="1">
    <location>
        <begin position="21"/>
        <end position="46"/>
    </location>
</feature>
<keyword evidence="3" id="KW-1185">Reference proteome</keyword>
<sequence>MKLNSGLVQDTNWYQSHTFKIGLIVAITLQLSVLVVEYLGSVWPIWTGTPIILKTQPYDPRSLFRGNFVRLSYEISQVESDNASEYKLGSVVYVSVKEELNHWRFQSISKLKPVTGLFIRGRVRANYGNSLSIEYGIEAFFMPKEKALLAQETLREGALMRIFVSGNGKARAQEFVCQGDAC</sequence>
<dbReference type="Proteomes" id="UP000315947">
    <property type="component" value="Chromosome"/>
</dbReference>
<dbReference type="InterPro" id="IPR025833">
    <property type="entry name" value="GDYXXLXY"/>
</dbReference>
<accession>A0ABX5WY27</accession>
<evidence type="ECO:0000313" key="2">
    <source>
        <dbReference type="EMBL" id="QDO83985.1"/>
    </source>
</evidence>
<keyword evidence="1" id="KW-0812">Transmembrane</keyword>
<dbReference type="EMBL" id="CP041614">
    <property type="protein sequence ID" value="QDO83985.1"/>
    <property type="molecule type" value="Genomic_DNA"/>
</dbReference>
<protein>
    <submittedName>
        <fullName evidence="2">GDYXXLXY domain-containing protein</fullName>
    </submittedName>
</protein>
<keyword evidence="1" id="KW-1133">Transmembrane helix</keyword>
<name>A0ABX5WY27_9GAMM</name>
<dbReference type="Pfam" id="PF14345">
    <property type="entry name" value="GDYXXLXY"/>
    <property type="match status" value="1"/>
</dbReference>
<evidence type="ECO:0000256" key="1">
    <source>
        <dbReference type="SAM" id="Phobius"/>
    </source>
</evidence>
<organism evidence="2 3">
    <name type="scientific">Shewanella psychropiezotolerans</name>
    <dbReference type="NCBI Taxonomy" id="2593655"/>
    <lineage>
        <taxon>Bacteria</taxon>
        <taxon>Pseudomonadati</taxon>
        <taxon>Pseudomonadota</taxon>
        <taxon>Gammaproteobacteria</taxon>
        <taxon>Alteromonadales</taxon>
        <taxon>Shewanellaceae</taxon>
        <taxon>Shewanella</taxon>
    </lineage>
</organism>